<dbReference type="Proteomes" id="UP001321473">
    <property type="component" value="Unassembled WGS sequence"/>
</dbReference>
<gene>
    <name evidence="2" type="ORF">V5799_024279</name>
</gene>
<evidence type="ECO:0000256" key="1">
    <source>
        <dbReference type="SAM" id="MobiDB-lite"/>
    </source>
</evidence>
<proteinExistence type="predicted"/>
<name>A0AAQ4ECG4_AMBAM</name>
<comment type="caution">
    <text evidence="2">The sequence shown here is derived from an EMBL/GenBank/DDBJ whole genome shotgun (WGS) entry which is preliminary data.</text>
</comment>
<organism evidence="2 3">
    <name type="scientific">Amblyomma americanum</name>
    <name type="common">Lone star tick</name>
    <dbReference type="NCBI Taxonomy" id="6943"/>
    <lineage>
        <taxon>Eukaryota</taxon>
        <taxon>Metazoa</taxon>
        <taxon>Ecdysozoa</taxon>
        <taxon>Arthropoda</taxon>
        <taxon>Chelicerata</taxon>
        <taxon>Arachnida</taxon>
        <taxon>Acari</taxon>
        <taxon>Parasitiformes</taxon>
        <taxon>Ixodida</taxon>
        <taxon>Ixodoidea</taxon>
        <taxon>Ixodidae</taxon>
        <taxon>Amblyomminae</taxon>
        <taxon>Amblyomma</taxon>
    </lineage>
</organism>
<dbReference type="EMBL" id="JARKHS020018260">
    <property type="protein sequence ID" value="KAK8772477.1"/>
    <property type="molecule type" value="Genomic_DNA"/>
</dbReference>
<sequence length="96" mass="10454">MNLRLQIITGPSSPLKRKASLAHNLEKLEKALDGARSLHSSATCLVHDVEGGLPQETKPPLPQSGKGKGASPAKEEHPMLKYLKTQVMVTYIPQLF</sequence>
<protein>
    <submittedName>
        <fullName evidence="2">Uncharacterized protein</fullName>
    </submittedName>
</protein>
<keyword evidence="3" id="KW-1185">Reference proteome</keyword>
<dbReference type="AlphaFoldDB" id="A0AAQ4ECG4"/>
<feature type="region of interest" description="Disordered" evidence="1">
    <location>
        <begin position="49"/>
        <end position="78"/>
    </location>
</feature>
<accession>A0AAQ4ECG4</accession>
<evidence type="ECO:0000313" key="2">
    <source>
        <dbReference type="EMBL" id="KAK8772477.1"/>
    </source>
</evidence>
<evidence type="ECO:0000313" key="3">
    <source>
        <dbReference type="Proteomes" id="UP001321473"/>
    </source>
</evidence>
<reference evidence="2 3" key="1">
    <citation type="journal article" date="2023" name="Arcadia Sci">
        <title>De novo assembly of a long-read Amblyomma americanum tick genome.</title>
        <authorList>
            <person name="Chou S."/>
            <person name="Poskanzer K.E."/>
            <person name="Rollins M."/>
            <person name="Thuy-Boun P.S."/>
        </authorList>
    </citation>
    <scope>NUCLEOTIDE SEQUENCE [LARGE SCALE GENOMIC DNA]</scope>
    <source>
        <strain evidence="2">F_SG_1</strain>
        <tissue evidence="2">Salivary glands</tissue>
    </source>
</reference>